<dbReference type="RefSeq" id="WP_184578668.1">
    <property type="nucleotide sequence ID" value="NZ_JACHJT010000001.1"/>
</dbReference>
<organism evidence="2 3">
    <name type="scientific">Lipingzhangella halophila</name>
    <dbReference type="NCBI Taxonomy" id="1783352"/>
    <lineage>
        <taxon>Bacteria</taxon>
        <taxon>Bacillati</taxon>
        <taxon>Actinomycetota</taxon>
        <taxon>Actinomycetes</taxon>
        <taxon>Streptosporangiales</taxon>
        <taxon>Nocardiopsidaceae</taxon>
        <taxon>Lipingzhangella</taxon>
    </lineage>
</organism>
<keyword evidence="3" id="KW-1185">Reference proteome</keyword>
<name>A0A7W7W2J9_9ACTN</name>
<accession>A0A7W7W2J9</accession>
<dbReference type="AlphaFoldDB" id="A0A7W7W2J9"/>
<sequence length="96" mass="10332">MKAEEAQPSTPSVIRVERSGERLRILVDGEPLPCEVDANGVTTVVSVHHSPGITITIPADRVEVVDSLSGPVDEDRKTRARTHLNSLSPPGSRKRG</sequence>
<feature type="region of interest" description="Disordered" evidence="1">
    <location>
        <begin position="69"/>
        <end position="96"/>
    </location>
</feature>
<comment type="caution">
    <text evidence="2">The sequence shown here is derived from an EMBL/GenBank/DDBJ whole genome shotgun (WGS) entry which is preliminary data.</text>
</comment>
<reference evidence="2 3" key="1">
    <citation type="submission" date="2020-08" db="EMBL/GenBank/DDBJ databases">
        <title>Sequencing the genomes of 1000 actinobacteria strains.</title>
        <authorList>
            <person name="Klenk H.-P."/>
        </authorList>
    </citation>
    <scope>NUCLEOTIDE SEQUENCE [LARGE SCALE GENOMIC DNA]</scope>
    <source>
        <strain evidence="2 3">DSM 102030</strain>
    </source>
</reference>
<gene>
    <name evidence="2" type="ORF">F4561_002666</name>
</gene>
<dbReference type="Proteomes" id="UP000523007">
    <property type="component" value="Unassembled WGS sequence"/>
</dbReference>
<protein>
    <submittedName>
        <fullName evidence="2">Uncharacterized protein</fullName>
    </submittedName>
</protein>
<evidence type="ECO:0000313" key="3">
    <source>
        <dbReference type="Proteomes" id="UP000523007"/>
    </source>
</evidence>
<evidence type="ECO:0000313" key="2">
    <source>
        <dbReference type="EMBL" id="MBB4931846.1"/>
    </source>
</evidence>
<proteinExistence type="predicted"/>
<evidence type="ECO:0000256" key="1">
    <source>
        <dbReference type="SAM" id="MobiDB-lite"/>
    </source>
</evidence>
<dbReference type="EMBL" id="JACHJT010000001">
    <property type="protein sequence ID" value="MBB4931846.1"/>
    <property type="molecule type" value="Genomic_DNA"/>
</dbReference>